<dbReference type="KEGG" id="glo:Glov_2584"/>
<keyword evidence="3" id="KW-1185">Reference proteome</keyword>
<dbReference type="HOGENOM" id="CLU_161873_1_0_7"/>
<reference evidence="2 3" key="1">
    <citation type="submission" date="2008-05" db="EMBL/GenBank/DDBJ databases">
        <title>Complete sequence of chromosome of Geobacter lovleyi SZ.</title>
        <authorList>
            <consortium name="US DOE Joint Genome Institute"/>
            <person name="Lucas S."/>
            <person name="Copeland A."/>
            <person name="Lapidus A."/>
            <person name="Glavina del Rio T."/>
            <person name="Dalin E."/>
            <person name="Tice H."/>
            <person name="Bruce D."/>
            <person name="Goodwin L."/>
            <person name="Pitluck S."/>
            <person name="Chertkov O."/>
            <person name="Meincke L."/>
            <person name="Brettin T."/>
            <person name="Detter J.C."/>
            <person name="Han C."/>
            <person name="Tapia R."/>
            <person name="Kuske C.R."/>
            <person name="Schmutz J."/>
            <person name="Larimer F."/>
            <person name="Land M."/>
            <person name="Hauser L."/>
            <person name="Kyrpides N."/>
            <person name="Mikhailova N."/>
            <person name="Sung Y."/>
            <person name="Fletcher K.E."/>
            <person name="Ritalahti K.M."/>
            <person name="Loeffler F.E."/>
            <person name="Richardson P."/>
        </authorList>
    </citation>
    <scope>NUCLEOTIDE SEQUENCE [LARGE SCALE GENOMIC DNA]</scope>
    <source>
        <strain evidence="3">ATCC BAA-1151 / DSM 17278 / SZ</strain>
    </source>
</reference>
<sequence>MNITKDSKKGDKFACPCCGYKTLSERGGYDDICNVCFWEDDGQDDEDADVIRGGPNGKLSLSEARRNFADFGACEKSHIRNVRKPQQEEMPN</sequence>
<name>B3E6F0_TRIL1</name>
<dbReference type="InterPro" id="IPR025983">
    <property type="entry name" value="Cys_rich_CPCC"/>
</dbReference>
<evidence type="ECO:0000313" key="3">
    <source>
        <dbReference type="Proteomes" id="UP000002420"/>
    </source>
</evidence>
<protein>
    <recommendedName>
        <fullName evidence="1">Cysteine-rich CPCC domain-containing protein</fullName>
    </recommendedName>
</protein>
<gene>
    <name evidence="2" type="ordered locus">Glov_2584</name>
</gene>
<dbReference type="Pfam" id="PF14206">
    <property type="entry name" value="Cys_rich_CPCC"/>
    <property type="match status" value="1"/>
</dbReference>
<evidence type="ECO:0000313" key="2">
    <source>
        <dbReference type="EMBL" id="ACD96297.1"/>
    </source>
</evidence>
<feature type="domain" description="Cysteine-rich CPCC" evidence="1">
    <location>
        <begin position="14"/>
        <end position="89"/>
    </location>
</feature>
<dbReference type="EMBL" id="CP001089">
    <property type="protein sequence ID" value="ACD96297.1"/>
    <property type="molecule type" value="Genomic_DNA"/>
</dbReference>
<dbReference type="RefSeq" id="WP_012470629.1">
    <property type="nucleotide sequence ID" value="NC_010814.1"/>
</dbReference>
<dbReference type="AlphaFoldDB" id="B3E6F0"/>
<evidence type="ECO:0000259" key="1">
    <source>
        <dbReference type="Pfam" id="PF14206"/>
    </source>
</evidence>
<organism evidence="2 3">
    <name type="scientific">Trichlorobacter lovleyi (strain ATCC BAA-1151 / DSM 17278 / SZ)</name>
    <name type="common">Geobacter lovleyi</name>
    <dbReference type="NCBI Taxonomy" id="398767"/>
    <lineage>
        <taxon>Bacteria</taxon>
        <taxon>Pseudomonadati</taxon>
        <taxon>Thermodesulfobacteriota</taxon>
        <taxon>Desulfuromonadia</taxon>
        <taxon>Geobacterales</taxon>
        <taxon>Geobacteraceae</taxon>
        <taxon>Trichlorobacter</taxon>
    </lineage>
</organism>
<proteinExistence type="predicted"/>
<dbReference type="eggNOG" id="ENOG5033ADN">
    <property type="taxonomic scope" value="Bacteria"/>
</dbReference>
<dbReference type="OrthoDB" id="1456570at2"/>
<accession>B3E6F0</accession>
<dbReference type="Proteomes" id="UP000002420">
    <property type="component" value="Chromosome"/>
</dbReference>